<dbReference type="GeneID" id="20362602"/>
<protein>
    <recommendedName>
        <fullName evidence="4">Apple domain-containing protein</fullName>
    </recommendedName>
</protein>
<keyword evidence="3" id="KW-1185">Reference proteome</keyword>
<dbReference type="KEGG" id="fpu:FPSE_03984"/>
<comment type="caution">
    <text evidence="2">The sequence shown here is derived from an EMBL/GenBank/DDBJ whole genome shotgun (WGS) entry which is preliminary data.</text>
</comment>
<dbReference type="eggNOG" id="ENOG502RM4J">
    <property type="taxonomic scope" value="Eukaryota"/>
</dbReference>
<evidence type="ECO:0000313" key="3">
    <source>
        <dbReference type="Proteomes" id="UP000007978"/>
    </source>
</evidence>
<sequence>MLPFKAIVALLSVGAVSTLPASHAFDKRATACKSGDKNFKALRNHKVDGSAFCSAYLQITRTSTITPVASTAATKWVTKSARMVVIQRVHFIVKHISRLKVMRTAVMTLTKTKTASVTSFRTKTVTGAQTDKIMKIDTYQVTKTDTDQFTKRVTRHFTTTVTAIVYTTSTKDITSTSTLQLTEEAPTTITVTSTEKLTNNFLAYNCGVKNPITARYGFARNFALHNFDSCKRFCSGVNALSFAYSTNQCLCFSVLSNNDYQITHVSNFADYTLEPLKRAVKVNKRVPAYLPLKDDKDVSRACSCHITNKPAAPVTSTIIAPNAKAVTVTSHTKVYDKIKKRVTVTFHRKIYLTNFKTTTKTDYITMTVTNRRDAMVTHPVIVTVTHVKTVTITNVNSVQVTNYNTVYTTKFDTASETDTETEIVTDVEYFTVTEYETIPVTVTKAEVIVPSPVTVFMATTTNYG</sequence>
<evidence type="ECO:0000256" key="1">
    <source>
        <dbReference type="SAM" id="SignalP"/>
    </source>
</evidence>
<feature type="signal peptide" evidence="1">
    <location>
        <begin position="1"/>
        <end position="18"/>
    </location>
</feature>
<dbReference type="EMBL" id="AFNW01000081">
    <property type="protein sequence ID" value="EKJ75804.1"/>
    <property type="molecule type" value="Genomic_DNA"/>
</dbReference>
<proteinExistence type="predicted"/>
<dbReference type="AlphaFoldDB" id="K3VMC8"/>
<name>K3VMC8_FUSPC</name>
<accession>K3VMC8</accession>
<dbReference type="Proteomes" id="UP000007978">
    <property type="component" value="Chromosome 3"/>
</dbReference>
<evidence type="ECO:0008006" key="4">
    <source>
        <dbReference type="Google" id="ProtNLM"/>
    </source>
</evidence>
<dbReference type="HOGENOM" id="CLU_043967_0_0_1"/>
<keyword evidence="1" id="KW-0732">Signal</keyword>
<feature type="chain" id="PRO_5003866737" description="Apple domain-containing protein" evidence="1">
    <location>
        <begin position="19"/>
        <end position="464"/>
    </location>
</feature>
<organism evidence="2 3">
    <name type="scientific">Fusarium pseudograminearum (strain CS3096)</name>
    <name type="common">Wheat and barley crown-rot fungus</name>
    <dbReference type="NCBI Taxonomy" id="1028729"/>
    <lineage>
        <taxon>Eukaryota</taxon>
        <taxon>Fungi</taxon>
        <taxon>Dikarya</taxon>
        <taxon>Ascomycota</taxon>
        <taxon>Pezizomycotina</taxon>
        <taxon>Sordariomycetes</taxon>
        <taxon>Hypocreomycetidae</taxon>
        <taxon>Hypocreales</taxon>
        <taxon>Nectriaceae</taxon>
        <taxon>Fusarium</taxon>
    </lineage>
</organism>
<evidence type="ECO:0000313" key="2">
    <source>
        <dbReference type="EMBL" id="EKJ75804.1"/>
    </source>
</evidence>
<dbReference type="OrthoDB" id="5106112at2759"/>
<reference evidence="2 3" key="1">
    <citation type="journal article" date="2012" name="PLoS Pathog.">
        <title>Comparative pathogenomics reveals horizontally acquired novel virulence genes in fungi infecting cereal hosts.</title>
        <authorList>
            <person name="Gardiner D.M."/>
            <person name="McDonald M.C."/>
            <person name="Covarelli L."/>
            <person name="Solomon P.S."/>
            <person name="Rusu A.G."/>
            <person name="Marshall M."/>
            <person name="Kazan K."/>
            <person name="Chakraborty S."/>
            <person name="McDonald B.A."/>
            <person name="Manners J.M."/>
        </authorList>
    </citation>
    <scope>NUCLEOTIDE SEQUENCE [LARGE SCALE GENOMIC DNA]</scope>
    <source>
        <strain evidence="2 3">CS3096</strain>
    </source>
</reference>
<gene>
    <name evidence="2" type="ORF">FPSE_03984</name>
</gene>
<dbReference type="RefSeq" id="XP_009255377.1">
    <property type="nucleotide sequence ID" value="XM_009257102.1"/>
</dbReference>